<dbReference type="STRING" id="318161.Sden_2633"/>
<reference evidence="1 2" key="1">
    <citation type="submission" date="2006-03" db="EMBL/GenBank/DDBJ databases">
        <title>Complete sequence of Shewanella denitrificans OS217.</title>
        <authorList>
            <consortium name="US DOE Joint Genome Institute"/>
            <person name="Copeland A."/>
            <person name="Lucas S."/>
            <person name="Lapidus A."/>
            <person name="Barry K."/>
            <person name="Detter J.C."/>
            <person name="Glavina del Rio T."/>
            <person name="Hammon N."/>
            <person name="Israni S."/>
            <person name="Dalin E."/>
            <person name="Tice H."/>
            <person name="Pitluck S."/>
            <person name="Brettin T."/>
            <person name="Bruce D."/>
            <person name="Han C."/>
            <person name="Tapia R."/>
            <person name="Gilna P."/>
            <person name="Kiss H."/>
            <person name="Schmutz J."/>
            <person name="Larimer F."/>
            <person name="Land M."/>
            <person name="Hauser L."/>
            <person name="Kyrpides N."/>
            <person name="Lykidis A."/>
            <person name="Richardson P."/>
        </authorList>
    </citation>
    <scope>NUCLEOTIDE SEQUENCE [LARGE SCALE GENOMIC DNA]</scope>
    <source>
        <strain evidence="2">OS217 / ATCC BAA-1090 / DSM 15013</strain>
    </source>
</reference>
<organism evidence="1 2">
    <name type="scientific">Shewanella denitrificans (strain OS217 / ATCC BAA-1090 / DSM 15013)</name>
    <dbReference type="NCBI Taxonomy" id="318161"/>
    <lineage>
        <taxon>Bacteria</taxon>
        <taxon>Pseudomonadati</taxon>
        <taxon>Pseudomonadota</taxon>
        <taxon>Gammaproteobacteria</taxon>
        <taxon>Alteromonadales</taxon>
        <taxon>Shewanellaceae</taxon>
        <taxon>Shewanella</taxon>
    </lineage>
</organism>
<evidence type="ECO:0000313" key="1">
    <source>
        <dbReference type="EMBL" id="ABE55912.1"/>
    </source>
</evidence>
<gene>
    <name evidence="1" type="ordered locus">Sden_2633</name>
</gene>
<accession>Q12KW4</accession>
<sequence>MVRRLVLLVCFIGFVNKLLSIEITPIFASNKYDLLQQTRNREFISVFFHSPRTEINNCGLLSIVSEHKEHFAPCSSRLQKRINHVLC</sequence>
<dbReference type="KEGG" id="sdn:Sden_2633"/>
<dbReference type="HOGENOM" id="CLU_2481565_0_0_6"/>
<dbReference type="AlphaFoldDB" id="Q12KW4"/>
<name>Q12KW4_SHEDO</name>
<dbReference type="EMBL" id="CP000302">
    <property type="protein sequence ID" value="ABE55912.1"/>
    <property type="molecule type" value="Genomic_DNA"/>
</dbReference>
<evidence type="ECO:0000313" key="2">
    <source>
        <dbReference type="Proteomes" id="UP000001982"/>
    </source>
</evidence>
<dbReference type="Proteomes" id="UP000001982">
    <property type="component" value="Chromosome"/>
</dbReference>
<keyword evidence="2" id="KW-1185">Reference proteome</keyword>
<protein>
    <submittedName>
        <fullName evidence="1">Uncharacterized protein</fullName>
    </submittedName>
</protein>
<proteinExistence type="predicted"/>